<name>A0A8K0THU0_9PEZI</name>
<dbReference type="EMBL" id="JAGPXD010000002">
    <property type="protein sequence ID" value="KAH7367790.1"/>
    <property type="molecule type" value="Genomic_DNA"/>
</dbReference>
<reference evidence="2" key="1">
    <citation type="journal article" date="2021" name="Nat. Commun.">
        <title>Genetic determinants of endophytism in the Arabidopsis root mycobiome.</title>
        <authorList>
            <person name="Mesny F."/>
            <person name="Miyauchi S."/>
            <person name="Thiergart T."/>
            <person name="Pickel B."/>
            <person name="Atanasova L."/>
            <person name="Karlsson M."/>
            <person name="Huettel B."/>
            <person name="Barry K.W."/>
            <person name="Haridas S."/>
            <person name="Chen C."/>
            <person name="Bauer D."/>
            <person name="Andreopoulos W."/>
            <person name="Pangilinan J."/>
            <person name="LaButti K."/>
            <person name="Riley R."/>
            <person name="Lipzen A."/>
            <person name="Clum A."/>
            <person name="Drula E."/>
            <person name="Henrissat B."/>
            <person name="Kohler A."/>
            <person name="Grigoriev I.V."/>
            <person name="Martin F.M."/>
            <person name="Hacquard S."/>
        </authorList>
    </citation>
    <scope>NUCLEOTIDE SEQUENCE</scope>
    <source>
        <strain evidence="2">MPI-CAGE-AT-0016</strain>
    </source>
</reference>
<evidence type="ECO:0000256" key="1">
    <source>
        <dbReference type="SAM" id="SignalP"/>
    </source>
</evidence>
<protein>
    <recommendedName>
        <fullName evidence="4">Secreted protein</fullName>
    </recommendedName>
</protein>
<feature type="signal peptide" evidence="1">
    <location>
        <begin position="1"/>
        <end position="19"/>
    </location>
</feature>
<dbReference type="Proteomes" id="UP000813385">
    <property type="component" value="Unassembled WGS sequence"/>
</dbReference>
<dbReference type="AlphaFoldDB" id="A0A8K0THU0"/>
<evidence type="ECO:0008006" key="4">
    <source>
        <dbReference type="Google" id="ProtNLM"/>
    </source>
</evidence>
<comment type="caution">
    <text evidence="2">The sequence shown here is derived from an EMBL/GenBank/DDBJ whole genome shotgun (WGS) entry which is preliminary data.</text>
</comment>
<evidence type="ECO:0000313" key="3">
    <source>
        <dbReference type="Proteomes" id="UP000813385"/>
    </source>
</evidence>
<evidence type="ECO:0000313" key="2">
    <source>
        <dbReference type="EMBL" id="KAH7367790.1"/>
    </source>
</evidence>
<proteinExistence type="predicted"/>
<gene>
    <name evidence="2" type="ORF">B0T11DRAFT_275986</name>
</gene>
<keyword evidence="3" id="KW-1185">Reference proteome</keyword>
<organism evidence="2 3">
    <name type="scientific">Plectosphaerella cucumerina</name>
    <dbReference type="NCBI Taxonomy" id="40658"/>
    <lineage>
        <taxon>Eukaryota</taxon>
        <taxon>Fungi</taxon>
        <taxon>Dikarya</taxon>
        <taxon>Ascomycota</taxon>
        <taxon>Pezizomycotina</taxon>
        <taxon>Sordariomycetes</taxon>
        <taxon>Hypocreomycetidae</taxon>
        <taxon>Glomerellales</taxon>
        <taxon>Plectosphaerellaceae</taxon>
        <taxon>Plectosphaerella</taxon>
    </lineage>
</organism>
<sequence>MAWFMIPLLSLTRFQVTSSSPSVTGGDSARLAVPRLPRDPEKFASAVISGRTSPWVSQCCEIDGEGQWQVSLKRCEPRAISQTPRRSSRITGHQPTSSLAIAKLLYVF</sequence>
<accession>A0A8K0THU0</accession>
<keyword evidence="1" id="KW-0732">Signal</keyword>
<feature type="chain" id="PRO_5035436250" description="Secreted protein" evidence="1">
    <location>
        <begin position="20"/>
        <end position="108"/>
    </location>
</feature>